<comment type="caution">
    <text evidence="2">The sequence shown here is derived from an EMBL/GenBank/DDBJ whole genome shotgun (WGS) entry which is preliminary data.</text>
</comment>
<evidence type="ECO:0000313" key="3">
    <source>
        <dbReference type="Proteomes" id="UP001611251"/>
    </source>
</evidence>
<dbReference type="RefSeq" id="WP_397214980.1">
    <property type="nucleotide sequence ID" value="NZ_JBGFSN010000004.1"/>
</dbReference>
<dbReference type="EMBL" id="JBGFSN010000004">
    <property type="protein sequence ID" value="MFH8134841.1"/>
    <property type="molecule type" value="Genomic_DNA"/>
</dbReference>
<evidence type="ECO:0000256" key="1">
    <source>
        <dbReference type="SAM" id="MobiDB-lite"/>
    </source>
</evidence>
<evidence type="ECO:0000313" key="2">
    <source>
        <dbReference type="EMBL" id="MFH8134841.1"/>
    </source>
</evidence>
<feature type="region of interest" description="Disordered" evidence="1">
    <location>
        <begin position="53"/>
        <end position="73"/>
    </location>
</feature>
<protein>
    <submittedName>
        <fullName evidence="2">Uncharacterized protein</fullName>
    </submittedName>
</protein>
<organism evidence="2 3">
    <name type="scientific">Pantoea osteomyelitidis</name>
    <dbReference type="NCBI Taxonomy" id="3230026"/>
    <lineage>
        <taxon>Bacteria</taxon>
        <taxon>Pseudomonadati</taxon>
        <taxon>Pseudomonadota</taxon>
        <taxon>Gammaproteobacteria</taxon>
        <taxon>Enterobacterales</taxon>
        <taxon>Erwiniaceae</taxon>
        <taxon>Pantoea</taxon>
    </lineage>
</organism>
<reference evidence="2 3" key="1">
    <citation type="submission" date="2024-08" db="EMBL/GenBank/DDBJ databases">
        <title>Pantoea ronii - a newly identified human opportunistic pathogen.</title>
        <authorList>
            <person name="Keidar-Friedman D."/>
            <person name="Sorek N."/>
            <person name="Leshin-Carmel D."/>
            <person name="Tsur A."/>
            <person name="Amsalem M."/>
            <person name="Tolkach D."/>
            <person name="Brosh-Nissimov T."/>
        </authorList>
    </citation>
    <scope>NUCLEOTIDE SEQUENCE [LARGE SCALE GENOMIC DNA]</scope>
    <source>
        <strain evidence="2 3">AA23256</strain>
    </source>
</reference>
<name>A0ABW7PZT3_9GAMM</name>
<proteinExistence type="predicted"/>
<keyword evidence="3" id="KW-1185">Reference proteome</keyword>
<dbReference type="Proteomes" id="UP001611251">
    <property type="component" value="Unassembled WGS sequence"/>
</dbReference>
<sequence>MTIIFLYVSNEANRRIASIRQEYSFVADRREAKVDALANQVSELQKKLDALPDRTANKTADKVKEAVRGEETP</sequence>
<gene>
    <name evidence="2" type="ORF">ABU178_11755</name>
</gene>
<accession>A0ABW7PZT3</accession>